<evidence type="ECO:0000313" key="6">
    <source>
        <dbReference type="EMBL" id="GAA2134598.1"/>
    </source>
</evidence>
<keyword evidence="6" id="KW-0032">Aminotransferase</keyword>
<dbReference type="SUPFAM" id="SSF53383">
    <property type="entry name" value="PLP-dependent transferases"/>
    <property type="match status" value="1"/>
</dbReference>
<dbReference type="GO" id="GO:0008483">
    <property type="term" value="F:transaminase activity"/>
    <property type="evidence" value="ECO:0007669"/>
    <property type="project" value="UniProtKB-KW"/>
</dbReference>
<evidence type="ECO:0000256" key="1">
    <source>
        <dbReference type="ARBA" id="ARBA00001933"/>
    </source>
</evidence>
<dbReference type="InterPro" id="IPR015422">
    <property type="entry name" value="PyrdxlP-dep_Trfase_small"/>
</dbReference>
<evidence type="ECO:0000256" key="4">
    <source>
        <dbReference type="RuleBase" id="RU003560"/>
    </source>
</evidence>
<keyword evidence="6" id="KW-0808">Transferase</keyword>
<dbReference type="PANTHER" id="PTHR11986:SF58">
    <property type="entry name" value="LEUCINE_METHIONINE RACEMASE"/>
    <property type="match status" value="1"/>
</dbReference>
<name>A0ABN2YZT5_9ACTN</name>
<dbReference type="Proteomes" id="UP001500575">
    <property type="component" value="Unassembled WGS sequence"/>
</dbReference>
<dbReference type="RefSeq" id="WP_344305749.1">
    <property type="nucleotide sequence ID" value="NZ_BAAAQQ010000014.1"/>
</dbReference>
<accession>A0ABN2YZT5</accession>
<dbReference type="Gene3D" id="3.90.1150.10">
    <property type="entry name" value="Aspartate Aminotransferase, domain 1"/>
    <property type="match status" value="1"/>
</dbReference>
<dbReference type="InterPro" id="IPR005814">
    <property type="entry name" value="Aminotrans_3"/>
</dbReference>
<organism evidence="6 7">
    <name type="scientific">Nocardioides bigeumensis</name>
    <dbReference type="NCBI Taxonomy" id="433657"/>
    <lineage>
        <taxon>Bacteria</taxon>
        <taxon>Bacillati</taxon>
        <taxon>Actinomycetota</taxon>
        <taxon>Actinomycetes</taxon>
        <taxon>Propionibacteriales</taxon>
        <taxon>Nocardioidaceae</taxon>
        <taxon>Nocardioides</taxon>
    </lineage>
</organism>
<protein>
    <submittedName>
        <fullName evidence="6">Acetyl ornithine aminotransferase family protein</fullName>
    </submittedName>
</protein>
<dbReference type="InterPro" id="IPR050103">
    <property type="entry name" value="Class-III_PLP-dep_AT"/>
</dbReference>
<gene>
    <name evidence="6" type="ORF">GCM10009843_41210</name>
</gene>
<reference evidence="6 7" key="1">
    <citation type="journal article" date="2019" name="Int. J. Syst. Evol. Microbiol.">
        <title>The Global Catalogue of Microorganisms (GCM) 10K type strain sequencing project: providing services to taxonomists for standard genome sequencing and annotation.</title>
        <authorList>
            <consortium name="The Broad Institute Genomics Platform"/>
            <consortium name="The Broad Institute Genome Sequencing Center for Infectious Disease"/>
            <person name="Wu L."/>
            <person name="Ma J."/>
        </authorList>
    </citation>
    <scope>NUCLEOTIDE SEQUENCE [LARGE SCALE GENOMIC DNA]</scope>
    <source>
        <strain evidence="6 7">JCM 16021</strain>
    </source>
</reference>
<evidence type="ECO:0000313" key="7">
    <source>
        <dbReference type="Proteomes" id="UP001500575"/>
    </source>
</evidence>
<comment type="caution">
    <text evidence="6">The sequence shown here is derived from an EMBL/GenBank/DDBJ whole genome shotgun (WGS) entry which is preliminary data.</text>
</comment>
<dbReference type="Pfam" id="PF00202">
    <property type="entry name" value="Aminotran_3"/>
    <property type="match status" value="1"/>
</dbReference>
<comment type="similarity">
    <text evidence="2 4">Belongs to the class-III pyridoxal-phosphate-dependent aminotransferase family.</text>
</comment>
<evidence type="ECO:0000256" key="2">
    <source>
        <dbReference type="ARBA" id="ARBA00008954"/>
    </source>
</evidence>
<dbReference type="Gene3D" id="3.40.640.10">
    <property type="entry name" value="Type I PLP-dependent aspartate aminotransferase-like (Major domain)"/>
    <property type="match status" value="1"/>
</dbReference>
<evidence type="ECO:0000256" key="5">
    <source>
        <dbReference type="SAM" id="MobiDB-lite"/>
    </source>
</evidence>
<feature type="region of interest" description="Disordered" evidence="5">
    <location>
        <begin position="1"/>
        <end position="21"/>
    </location>
</feature>
<proteinExistence type="inferred from homology"/>
<dbReference type="InterPro" id="IPR015424">
    <property type="entry name" value="PyrdxlP-dep_Trfase"/>
</dbReference>
<dbReference type="PANTHER" id="PTHR11986">
    <property type="entry name" value="AMINOTRANSFERASE CLASS III"/>
    <property type="match status" value="1"/>
</dbReference>
<dbReference type="EMBL" id="BAAAQQ010000014">
    <property type="protein sequence ID" value="GAA2134598.1"/>
    <property type="molecule type" value="Genomic_DNA"/>
</dbReference>
<keyword evidence="7" id="KW-1185">Reference proteome</keyword>
<evidence type="ECO:0000256" key="3">
    <source>
        <dbReference type="ARBA" id="ARBA00022898"/>
    </source>
</evidence>
<comment type="cofactor">
    <cofactor evidence="1">
        <name>pyridoxal 5'-phosphate</name>
        <dbReference type="ChEBI" id="CHEBI:597326"/>
    </cofactor>
</comment>
<keyword evidence="3 4" id="KW-0663">Pyridoxal phosphate</keyword>
<dbReference type="InterPro" id="IPR015421">
    <property type="entry name" value="PyrdxlP-dep_Trfase_major"/>
</dbReference>
<dbReference type="InterPro" id="IPR049704">
    <property type="entry name" value="Aminotrans_3_PPA_site"/>
</dbReference>
<dbReference type="PROSITE" id="PS00600">
    <property type="entry name" value="AA_TRANSFER_CLASS_3"/>
    <property type="match status" value="1"/>
</dbReference>
<sequence length="482" mass="51710">MNSPTSPSGPPTPDLWPHVSTPLPGPKSAELFARMDKVAAAPMQDHDEVPFVEVRKEDCLIVDVDGNVFADLVAGWGATPYGATPATVTEAVVAAQRNYGMEITDYVQNDIAIELAEKLVAIAPPGITRVMVSLSGTLAVEAGVKLAREATGRPMILVFHGQYHGEVTYLTASVSTDLAEVNSASSAYVGGLVFAPYPQQFRAPFHRGPGPYDDTLYMDFIEEWLLVHQVEPTQIAGVLIEPVLGEGGIHVPSAAFWERLTAACDRWGWKLILDEVQTGMGRCGTVFAGEHWDLRPDILLLGKGVAAGGQPIAAVMATEEVMGTTDVHGGGTFAWTPAACAGASAGIDVLTNGETLANVARIEETARRILSPLVDEVEQVGDVRMLGAFIGIEFVTDKASIKPAPEFHRVVHQECVNRGVLGVTQLGKWVYRLQPPLTMPIELFEWACETIADVIRDVAANPPPEAPSLLERIAPDGGTRRR</sequence>
<dbReference type="PIRSF" id="PIRSF000521">
    <property type="entry name" value="Transaminase_4ab_Lys_Orn"/>
    <property type="match status" value="1"/>
</dbReference>
<dbReference type="CDD" id="cd00610">
    <property type="entry name" value="OAT_like"/>
    <property type="match status" value="1"/>
</dbReference>